<dbReference type="EMBL" id="BALG01000040">
    <property type="protein sequence ID" value="GAC41578.1"/>
    <property type="molecule type" value="Genomic_DNA"/>
</dbReference>
<keyword evidence="4" id="KW-1133">Transmembrane helix</keyword>
<evidence type="ECO:0000256" key="2">
    <source>
        <dbReference type="ARBA" id="ARBA00007783"/>
    </source>
</evidence>
<dbReference type="Proteomes" id="UP000029453">
    <property type="component" value="Unassembled WGS sequence"/>
</dbReference>
<accession>M9M315</accession>
<evidence type="ECO:0000256" key="3">
    <source>
        <dbReference type="ARBA" id="ARBA00022448"/>
    </source>
</evidence>
<dbReference type="GO" id="GO:0005886">
    <property type="term" value="C:plasma membrane"/>
    <property type="evidence" value="ECO:0007669"/>
    <property type="project" value="UniProtKB-SubCell"/>
</dbReference>
<organism evidence="5 6">
    <name type="scientific">Paenibacillus popilliae ATCC 14706</name>
    <dbReference type="NCBI Taxonomy" id="1212764"/>
    <lineage>
        <taxon>Bacteria</taxon>
        <taxon>Bacillati</taxon>
        <taxon>Bacillota</taxon>
        <taxon>Bacilli</taxon>
        <taxon>Bacillales</taxon>
        <taxon>Paenibacillaceae</taxon>
        <taxon>Paenibacillus</taxon>
    </lineage>
</organism>
<comment type="subcellular location">
    <subcellularLocation>
        <location evidence="1">Cell inner membrane</location>
        <topology evidence="1">Multi-pass membrane protein</topology>
    </subcellularLocation>
</comment>
<reference evidence="5 6" key="1">
    <citation type="submission" date="2012-10" db="EMBL/GenBank/DDBJ databases">
        <title>Draft Genome Sequence of Paenibacillus popilliae ATCC 14706T.</title>
        <authorList>
            <person name="Iiyama K."/>
            <person name="Mori K."/>
            <person name="Mon H."/>
            <person name="Chieda Y."/>
            <person name="Lee J.M."/>
            <person name="Kusakabe T."/>
            <person name="Tashiro K."/>
            <person name="Asano S."/>
            <person name="Yasunaga-Aoki C."/>
            <person name="Shimizu S."/>
        </authorList>
    </citation>
    <scope>NUCLEOTIDE SEQUENCE [LARGE SCALE GENOMIC DNA]</scope>
    <source>
        <strain evidence="5 6">ATCC 14706</strain>
    </source>
</reference>
<comment type="caution">
    <text evidence="5">The sequence shown here is derived from an EMBL/GenBank/DDBJ whole genome shotgun (WGS) entry which is preliminary data.</text>
</comment>
<feature type="transmembrane region" description="Helical" evidence="4">
    <location>
        <begin position="48"/>
        <end position="74"/>
    </location>
</feature>
<keyword evidence="4" id="KW-0812">Transmembrane</keyword>
<proteinExistence type="inferred from homology"/>
<dbReference type="PANTHER" id="PTHR30413">
    <property type="entry name" value="INNER MEMBRANE TRANSPORT PERMEASE"/>
    <property type="match status" value="1"/>
</dbReference>
<feature type="transmembrane region" description="Helical" evidence="4">
    <location>
        <begin position="21"/>
        <end position="42"/>
    </location>
</feature>
<protein>
    <submittedName>
        <fullName evidence="5">Permease component</fullName>
    </submittedName>
</protein>
<evidence type="ECO:0000313" key="5">
    <source>
        <dbReference type="EMBL" id="GAC41578.1"/>
    </source>
</evidence>
<keyword evidence="4" id="KW-0472">Membrane</keyword>
<evidence type="ECO:0000256" key="1">
    <source>
        <dbReference type="ARBA" id="ARBA00004429"/>
    </source>
</evidence>
<dbReference type="AlphaFoldDB" id="M9M315"/>
<evidence type="ECO:0000256" key="4">
    <source>
        <dbReference type="SAM" id="Phobius"/>
    </source>
</evidence>
<feature type="transmembrane region" description="Helical" evidence="4">
    <location>
        <begin position="144"/>
        <end position="161"/>
    </location>
</feature>
<name>M9M315_PAEPP</name>
<comment type="similarity">
    <text evidence="2">Belongs to the ABC-2 integral membrane protein family.</text>
</comment>
<feature type="transmembrane region" description="Helical" evidence="4">
    <location>
        <begin position="86"/>
        <end position="102"/>
    </location>
</feature>
<keyword evidence="3" id="KW-0813">Transport</keyword>
<dbReference type="PANTHER" id="PTHR30413:SF8">
    <property type="entry name" value="TRANSPORT PERMEASE PROTEIN"/>
    <property type="match status" value="1"/>
</dbReference>
<keyword evidence="6" id="KW-1185">Reference proteome</keyword>
<dbReference type="GO" id="GO:0015920">
    <property type="term" value="P:lipopolysaccharide transport"/>
    <property type="evidence" value="ECO:0007669"/>
    <property type="project" value="TreeGrafter"/>
</dbReference>
<gene>
    <name evidence="5" type="ORF">PPOP_0929</name>
</gene>
<evidence type="ECO:0000313" key="6">
    <source>
        <dbReference type="Proteomes" id="UP000029453"/>
    </source>
</evidence>
<sequence>MTGEQYIRQFNHPISIYTLRSALVFTVTFVIAMTSLSMWMLVISPQNVVLGVITLPLTTLLYFFLSWAITTIAGYSNTKYRDYPQVMALVIQAVWYVSPVFFKKEMFTSNPALEVLFNLNPITRILNLIRAPFLYGEMPSGVDYLFTLSTIAVLTVIAVYVNRKNQDKVIFYL</sequence>